<evidence type="ECO:0000256" key="1">
    <source>
        <dbReference type="ARBA" id="ARBA00004141"/>
    </source>
</evidence>
<evidence type="ECO:0000313" key="9">
    <source>
        <dbReference type="Proteomes" id="UP000648182"/>
    </source>
</evidence>
<name>A0ABR8VPV2_9BACI</name>
<evidence type="ECO:0000256" key="6">
    <source>
        <dbReference type="PIRNR" id="PIRNR005690"/>
    </source>
</evidence>
<dbReference type="PIRSF" id="PIRSF005690">
    <property type="entry name" value="GerBA"/>
    <property type="match status" value="1"/>
</dbReference>
<dbReference type="InterPro" id="IPR004995">
    <property type="entry name" value="Spore_Ger"/>
</dbReference>
<feature type="transmembrane region" description="Helical" evidence="7">
    <location>
        <begin position="376"/>
        <end position="393"/>
    </location>
</feature>
<keyword evidence="4 7" id="KW-1133">Transmembrane helix</keyword>
<protein>
    <submittedName>
        <fullName evidence="8">Spore germination protein</fullName>
    </submittedName>
</protein>
<comment type="caution">
    <text evidence="8">The sequence shown here is derived from an EMBL/GenBank/DDBJ whole genome shotgun (WGS) entry which is preliminary data.</text>
</comment>
<dbReference type="Pfam" id="PF03323">
    <property type="entry name" value="GerA"/>
    <property type="match status" value="1"/>
</dbReference>
<dbReference type="RefSeq" id="WP_191814948.1">
    <property type="nucleotide sequence ID" value="NZ_JACSPV010000038.1"/>
</dbReference>
<dbReference type="PANTHER" id="PTHR22550:SF5">
    <property type="entry name" value="LEUCINE ZIPPER PROTEIN 4"/>
    <property type="match status" value="1"/>
</dbReference>
<feature type="transmembrane region" description="Helical" evidence="7">
    <location>
        <begin position="399"/>
        <end position="420"/>
    </location>
</feature>
<proteinExistence type="inferred from homology"/>
<dbReference type="EMBL" id="JACSPV010000038">
    <property type="protein sequence ID" value="MBD8006793.1"/>
    <property type="molecule type" value="Genomic_DNA"/>
</dbReference>
<comment type="similarity">
    <text evidence="2 6">Belongs to the GerABKA family.</text>
</comment>
<keyword evidence="3 7" id="KW-0812">Transmembrane</keyword>
<sequence>MIRNIQKLLKKKRKKQQKNIVQIPEQQNTLQEIEATVHPVLEDNIKYIYEAFCYTNDLKVRDMTLDGSKGKLIYLETMADTKEIQKSILIPLSEAEGTRNIREIITSPELKFSNNLNEAVSALLMGSCALFFMDRTEFFLSNTIQVNVRTPEEPENEKVVRGSHEGFVENLNINLNLIRERVKNTQLMIKYFTLGKETDSKVAIVYMNGLANPSVVEEVQKRIESISTDMVFSPGYIEEFIEDYPLSPFQQILFTERPDRAEAHLMEGRVVILSEGSADASIVPVTFFSFFQTPDDYNIRFYGGSIFRLIRLFSFWGALTFPATYIAVVGFHFEIIPYDLITLVKSSIENIPFPPFFEALFMAITIELIREAGIRLPSPIGQTIGIVGGLIIGDAVVNAGLVSNMMIIVIALTAIMSFCIPSYEMGNTVRILSLPIMIAAATLGFVGIVFVLMMIIIHMCKLDSFGTPYIAPLAPLDVKDLKDAIVRFPVWALNSRSKNVRAQKQLKQRASRDWEKNGQ</sequence>
<evidence type="ECO:0000313" key="8">
    <source>
        <dbReference type="EMBL" id="MBD8006793.1"/>
    </source>
</evidence>
<evidence type="ECO:0000256" key="4">
    <source>
        <dbReference type="ARBA" id="ARBA00022989"/>
    </source>
</evidence>
<evidence type="ECO:0000256" key="2">
    <source>
        <dbReference type="ARBA" id="ARBA00005278"/>
    </source>
</evidence>
<evidence type="ECO:0000256" key="7">
    <source>
        <dbReference type="SAM" id="Phobius"/>
    </source>
</evidence>
<gene>
    <name evidence="8" type="ORF">H9631_17115</name>
</gene>
<accession>A0ABR8VPV2</accession>
<reference evidence="8 9" key="1">
    <citation type="submission" date="2020-08" db="EMBL/GenBank/DDBJ databases">
        <title>A Genomic Blueprint of the Chicken Gut Microbiome.</title>
        <authorList>
            <person name="Gilroy R."/>
            <person name="Ravi A."/>
            <person name="Getino M."/>
            <person name="Pursley I."/>
            <person name="Horton D.L."/>
            <person name="Alikhan N.-F."/>
            <person name="Baker D."/>
            <person name="Gharbi K."/>
            <person name="Hall N."/>
            <person name="Watson M."/>
            <person name="Adriaenssens E.M."/>
            <person name="Foster-Nyarko E."/>
            <person name="Jarju S."/>
            <person name="Secka A."/>
            <person name="Antonio M."/>
            <person name="Oren A."/>
            <person name="Chaudhuri R."/>
            <person name="La Ragione R.M."/>
            <person name="Hildebrand F."/>
            <person name="Pallen M.J."/>
        </authorList>
    </citation>
    <scope>NUCLEOTIDE SEQUENCE [LARGE SCALE GENOMIC DNA]</scope>
    <source>
        <strain evidence="8 9">Sa1BUA2</strain>
    </source>
</reference>
<keyword evidence="9" id="KW-1185">Reference proteome</keyword>
<dbReference type="Proteomes" id="UP000648182">
    <property type="component" value="Unassembled WGS sequence"/>
</dbReference>
<dbReference type="InterPro" id="IPR050768">
    <property type="entry name" value="UPF0353/GerABKA_families"/>
</dbReference>
<feature type="transmembrane region" description="Helical" evidence="7">
    <location>
        <begin position="432"/>
        <end position="457"/>
    </location>
</feature>
<comment type="subcellular location">
    <subcellularLocation>
        <location evidence="6">Cell membrane</location>
    </subcellularLocation>
    <subcellularLocation>
        <location evidence="1">Membrane</location>
        <topology evidence="1">Multi-pass membrane protein</topology>
    </subcellularLocation>
</comment>
<keyword evidence="5 6" id="KW-0472">Membrane</keyword>
<organism evidence="8 9">
    <name type="scientific">Bacillus norwichensis</name>
    <dbReference type="NCBI Taxonomy" id="2762217"/>
    <lineage>
        <taxon>Bacteria</taxon>
        <taxon>Bacillati</taxon>
        <taxon>Bacillota</taxon>
        <taxon>Bacilli</taxon>
        <taxon>Bacillales</taxon>
        <taxon>Bacillaceae</taxon>
        <taxon>Bacillus</taxon>
    </lineage>
</organism>
<feature type="transmembrane region" description="Helical" evidence="7">
    <location>
        <begin position="309"/>
        <end position="331"/>
    </location>
</feature>
<evidence type="ECO:0000256" key="3">
    <source>
        <dbReference type="ARBA" id="ARBA00022692"/>
    </source>
</evidence>
<dbReference type="PANTHER" id="PTHR22550">
    <property type="entry name" value="SPORE GERMINATION PROTEIN"/>
    <property type="match status" value="1"/>
</dbReference>
<evidence type="ECO:0000256" key="5">
    <source>
        <dbReference type="ARBA" id="ARBA00023136"/>
    </source>
</evidence>